<dbReference type="Proteomes" id="UP000067448">
    <property type="component" value="Unassembled WGS sequence"/>
</dbReference>
<feature type="transmembrane region" description="Helical" evidence="1">
    <location>
        <begin position="260"/>
        <end position="279"/>
    </location>
</feature>
<gene>
    <name evidence="2" type="ORF">SsS58_00233</name>
</gene>
<organism evidence="2 3">
    <name type="scientific">Streptomyces scabiei</name>
    <dbReference type="NCBI Taxonomy" id="1930"/>
    <lineage>
        <taxon>Bacteria</taxon>
        <taxon>Bacillati</taxon>
        <taxon>Actinomycetota</taxon>
        <taxon>Actinomycetes</taxon>
        <taxon>Kitasatosporales</taxon>
        <taxon>Streptomycetaceae</taxon>
        <taxon>Streptomyces</taxon>
    </lineage>
</organism>
<name>A0A100JI16_STRSC</name>
<dbReference type="EMBL" id="BCMM01000001">
    <property type="protein sequence ID" value="GAQ59895.1"/>
    <property type="molecule type" value="Genomic_DNA"/>
</dbReference>
<comment type="caution">
    <text evidence="2">The sequence shown here is derived from an EMBL/GenBank/DDBJ whole genome shotgun (WGS) entry which is preliminary data.</text>
</comment>
<reference evidence="3" key="3">
    <citation type="submission" date="2016-02" db="EMBL/GenBank/DDBJ databases">
        <title>Draft genome of pathogenic Streptomyces sp. in Japan.</title>
        <authorList>
            <person name="Tomihama T."/>
            <person name="Ikenaga M."/>
            <person name="Sakai M."/>
            <person name="Okubo T."/>
            <person name="Ikeda S."/>
        </authorList>
    </citation>
    <scope>NUCLEOTIDE SEQUENCE [LARGE SCALE GENOMIC DNA]</scope>
    <source>
        <strain evidence="3">S58</strain>
    </source>
</reference>
<feature type="transmembrane region" description="Helical" evidence="1">
    <location>
        <begin position="235"/>
        <end position="254"/>
    </location>
</feature>
<keyword evidence="1" id="KW-0812">Transmembrane</keyword>
<protein>
    <submittedName>
        <fullName evidence="2">Uncharacterized protein</fullName>
    </submittedName>
</protein>
<sequence length="289" mass="29343">MMSLGPSVGCWVLTLSLLLRVRGARGRARTRLLLVAGSAAAGGVYRAALAALSVQPAQAPDAAGPAGLTVIVGVTVTVGLGTAGLVAAADAGSGWRAWLRRVLDGTVMAGAAFMAGWVFLGRAGEGWRPGTGMLGVLWAAEVVFLGFLLALRRLVRGDQRATVWAAIAGVSLMVVGDSLPLSPTDAGDREMLSFPWADLCVTAGLLIVAVGPWVPGGASVLGAGRPALRSGMEGAAAFIPLTVCTVTALGYVLAPSAADPVPLLVGGLALLGLWARQIYLPSDVRTQDD</sequence>
<feature type="transmembrane region" description="Helical" evidence="1">
    <location>
        <begin position="66"/>
        <end position="89"/>
    </location>
</feature>
<feature type="transmembrane region" description="Helical" evidence="1">
    <location>
        <begin position="194"/>
        <end position="214"/>
    </location>
</feature>
<evidence type="ECO:0000256" key="1">
    <source>
        <dbReference type="SAM" id="Phobius"/>
    </source>
</evidence>
<feature type="transmembrane region" description="Helical" evidence="1">
    <location>
        <begin position="163"/>
        <end position="182"/>
    </location>
</feature>
<dbReference type="AlphaFoldDB" id="A0A100JI16"/>
<reference evidence="2 3" key="2">
    <citation type="journal article" date="2016" name="Genome Announc.">
        <title>Draft Genome Sequences of Streptomyces scabiei S58, Streptomyces turgidiscabies T45, and Streptomyces acidiscabies a10, the Pathogens of Potato Common Scab, Isolated in Japan.</title>
        <authorList>
            <person name="Tomihama T."/>
            <person name="Nishi Y."/>
            <person name="Sakai M."/>
            <person name="Ikenaga M."/>
            <person name="Okubo T."/>
            <person name="Ikeda S."/>
        </authorList>
    </citation>
    <scope>NUCLEOTIDE SEQUENCE [LARGE SCALE GENOMIC DNA]</scope>
    <source>
        <strain evidence="2 3">S58</strain>
    </source>
</reference>
<keyword evidence="1" id="KW-1133">Transmembrane helix</keyword>
<keyword evidence="1" id="KW-0472">Membrane</keyword>
<feature type="transmembrane region" description="Helical" evidence="1">
    <location>
        <begin position="101"/>
        <end position="120"/>
    </location>
</feature>
<accession>A0A100JI16</accession>
<evidence type="ECO:0000313" key="3">
    <source>
        <dbReference type="Proteomes" id="UP000067448"/>
    </source>
</evidence>
<evidence type="ECO:0000313" key="2">
    <source>
        <dbReference type="EMBL" id="GAQ59895.1"/>
    </source>
</evidence>
<dbReference type="OrthoDB" id="4104399at2"/>
<proteinExistence type="predicted"/>
<reference evidence="3" key="1">
    <citation type="submission" date="2015-11" db="EMBL/GenBank/DDBJ databases">
        <authorList>
            <consortium name="Cross-ministerial Strategic Innovation Promotion Program (SIP) consortium"/>
            <person name="Tomihama T."/>
            <person name="Ikenaga M."/>
            <person name="Sakai M."/>
            <person name="Okubo T."/>
            <person name="Ikeda S."/>
        </authorList>
    </citation>
    <scope>NUCLEOTIDE SEQUENCE [LARGE SCALE GENOMIC DNA]</scope>
    <source>
        <strain evidence="3">S58</strain>
    </source>
</reference>
<feature type="transmembrane region" description="Helical" evidence="1">
    <location>
        <begin position="132"/>
        <end position="151"/>
    </location>
</feature>